<dbReference type="GO" id="GO:0009307">
    <property type="term" value="P:DNA restriction-modification system"/>
    <property type="evidence" value="ECO:0007669"/>
    <property type="project" value="UniProtKB-KW"/>
</dbReference>
<dbReference type="Pfam" id="PF04313">
    <property type="entry name" value="HSDR_N"/>
    <property type="match status" value="1"/>
</dbReference>
<dbReference type="AlphaFoldDB" id="A0A2U1F7S7"/>
<dbReference type="InterPro" id="IPR050742">
    <property type="entry name" value="Helicase_Restrict-Modif_Enz"/>
</dbReference>
<dbReference type="InterPro" id="IPR014001">
    <property type="entry name" value="Helicase_ATP-bd"/>
</dbReference>
<dbReference type="Pfam" id="PF04851">
    <property type="entry name" value="ResIII"/>
    <property type="match status" value="1"/>
</dbReference>
<dbReference type="GO" id="GO:0005524">
    <property type="term" value="F:ATP binding"/>
    <property type="evidence" value="ECO:0007669"/>
    <property type="project" value="UniProtKB-KW"/>
</dbReference>
<dbReference type="Pfam" id="PF13643">
    <property type="entry name" value="DUF4145"/>
    <property type="match status" value="1"/>
</dbReference>
<comment type="caution">
    <text evidence="3">The sequence shown here is derived from an EMBL/GenBank/DDBJ whole genome shotgun (WGS) entry which is preliminary data.</text>
</comment>
<keyword evidence="4" id="KW-1185">Reference proteome</keyword>
<organism evidence="3 4">
    <name type="scientific">Actinomycetospora cinnamomea</name>
    <dbReference type="NCBI Taxonomy" id="663609"/>
    <lineage>
        <taxon>Bacteria</taxon>
        <taxon>Bacillati</taxon>
        <taxon>Actinomycetota</taxon>
        <taxon>Actinomycetes</taxon>
        <taxon>Pseudonocardiales</taxon>
        <taxon>Pseudonocardiaceae</taxon>
        <taxon>Actinomycetospora</taxon>
    </lineage>
</organism>
<gene>
    <name evidence="3" type="ORF">C8D89_109130</name>
</gene>
<dbReference type="InterPro" id="IPR027417">
    <property type="entry name" value="P-loop_NTPase"/>
</dbReference>
<dbReference type="Pfam" id="PF00271">
    <property type="entry name" value="Helicase_C"/>
    <property type="match status" value="1"/>
</dbReference>
<dbReference type="PANTHER" id="PTHR47396:SF1">
    <property type="entry name" value="ATP-DEPENDENT HELICASE IRC3-RELATED"/>
    <property type="match status" value="1"/>
</dbReference>
<dbReference type="Pfam" id="PF08463">
    <property type="entry name" value="EcoEI_R_C"/>
    <property type="match status" value="1"/>
</dbReference>
<feature type="coiled-coil region" evidence="1">
    <location>
        <begin position="169"/>
        <end position="196"/>
    </location>
</feature>
<dbReference type="GO" id="GO:0003677">
    <property type="term" value="F:DNA binding"/>
    <property type="evidence" value="ECO:0007669"/>
    <property type="project" value="UniProtKB-KW"/>
</dbReference>
<evidence type="ECO:0000256" key="1">
    <source>
        <dbReference type="SAM" id="Coils"/>
    </source>
</evidence>
<dbReference type="EMBL" id="QEKW01000009">
    <property type="protein sequence ID" value="PVZ08247.1"/>
    <property type="molecule type" value="Genomic_DNA"/>
</dbReference>
<dbReference type="SUPFAM" id="SSF52540">
    <property type="entry name" value="P-loop containing nucleoside triphosphate hydrolases"/>
    <property type="match status" value="2"/>
</dbReference>
<sequence length="1121" mass="124600">MGNFDFVRETMPTVYPDCERAESYLASDPRSACFYARRAEEILVGHLYDVLALPAPYRDDLSARINEAAFKAVAGAGIAQKLNLIRKLGNTAVHDTQPIPPRAARDVLRELHHVMVWAAFRYSANPQTVPTQTQFDPALAARAAPLSRQEVAKLAEKFQAQDEAHAKALAEKDELAQAKDAEIAELRATIRAAQSAKTRVDDHDYTEAETRDLFVDVLLAEAGWPLADARDREFAVSGMPNNGGTGYVDYALWGADGLPLAVVEAKRTTKSASNGQEQARLYADCLEKQFGRRPVIFFTNGYEHWVWDDAAGYPPREVQGFFTRDELELMIQRRQTRTPLSDAPIDGGIVERPYQHRAIRAVDGAFDAKQRDALLVMATGSGKTRTVIALVDQLMRVNWVKRVLFLADRTALVNQALSAFKAHLPSATTVNLVTEKAVDGRVYISTYPTMLNLINEIDGGRRKFGPGYFDLVVIDEAHRSVYQKYGAIFDWFDSMLVGLTATPKDEVDHNTYRLFHLEDGVPTDAYSLDEAVEQGYLVPARGISVGSTFLRQGIRYADLSPEEKDQWDLLDWGEDGAPDAVGAEEVNRFLFNEDTVDQVLAHVMNKGHKVAGGDRLGKTIIFAKNQHHAEFIVKRFDLQWPHLAGSFARVITSGSDYAQNLIDDFSTVEKPPHIAVSVDMLDTGIDVPEVVNLVFFKTVRSKSKFWQMIGRGTRLRPDLYGPGHPKEDFFVFDFCGNLEFFSQDLPGAEGSLQKSLTQRLFEARLGLVVHLDAAHTHAELRESAATILHEFVAGMSLDNVLVRPHRQWVERFAQRDAWTTVSDDDAEQILSHLAGLPSAAAKDEEDAKRFDLLVLRRQLAQLEGDAVTAERLREQIQDVAAALLGKTAIPAVAQQQELLDEVAGEHWWTDVTLPMLELARLRIRGLVRFVDKTSRNPVYIDFADQLGDAVDVVLPGITPSTDFARFRAKAAAYLRQHDDHVALQKLRRNRQLTPEDLSSLEEMLLASGAGQQNDIESAAQQAEGLGLFVRSLIGLDRQAATEAFAGYLDGSTFSVDQIRFVNLIVDELTANGVMEPGRLFESPYTDRSSAGIDHYFPSSDVDVIVDILHEVKSHAAPADVA</sequence>
<dbReference type="InterPro" id="IPR001650">
    <property type="entry name" value="Helicase_C-like"/>
</dbReference>
<dbReference type="InterPro" id="IPR007409">
    <property type="entry name" value="Restrct_endonuc_type1_HsdR_N"/>
</dbReference>
<accession>A0A2U1F7S7</accession>
<dbReference type="Gene3D" id="3.90.1570.30">
    <property type="match status" value="1"/>
</dbReference>
<proteinExistence type="predicted"/>
<dbReference type="InterPro" id="IPR025285">
    <property type="entry name" value="DUF4145"/>
</dbReference>
<feature type="coiled-coil region" evidence="1">
    <location>
        <begin position="852"/>
        <end position="879"/>
    </location>
</feature>
<dbReference type="GO" id="GO:0009035">
    <property type="term" value="F:type I site-specific deoxyribonuclease activity"/>
    <property type="evidence" value="ECO:0007669"/>
    <property type="project" value="UniProtKB-EC"/>
</dbReference>
<protein>
    <submittedName>
        <fullName evidence="3">Type I restriction enzyme R subunit</fullName>
    </submittedName>
</protein>
<reference evidence="3 4" key="1">
    <citation type="submission" date="2018-04" db="EMBL/GenBank/DDBJ databases">
        <title>Genomic Encyclopedia of Type Strains, Phase IV (KMG-IV): sequencing the most valuable type-strain genomes for metagenomic binning, comparative biology and taxonomic classification.</title>
        <authorList>
            <person name="Goeker M."/>
        </authorList>
    </citation>
    <scope>NUCLEOTIDE SEQUENCE [LARGE SCALE GENOMIC DNA]</scope>
    <source>
        <strain evidence="3 4">DSM 45771</strain>
    </source>
</reference>
<dbReference type="GO" id="GO:0005829">
    <property type="term" value="C:cytosol"/>
    <property type="evidence" value="ECO:0007669"/>
    <property type="project" value="TreeGrafter"/>
</dbReference>
<dbReference type="PROSITE" id="PS51192">
    <property type="entry name" value="HELICASE_ATP_BIND_1"/>
    <property type="match status" value="1"/>
</dbReference>
<evidence type="ECO:0000313" key="3">
    <source>
        <dbReference type="EMBL" id="PVZ08247.1"/>
    </source>
</evidence>
<dbReference type="SMART" id="SM00487">
    <property type="entry name" value="DEXDc"/>
    <property type="match status" value="1"/>
</dbReference>
<dbReference type="RefSeq" id="WP_116709476.1">
    <property type="nucleotide sequence ID" value="NZ_QEKW01000009.1"/>
</dbReference>
<evidence type="ECO:0000259" key="2">
    <source>
        <dbReference type="PROSITE" id="PS51192"/>
    </source>
</evidence>
<dbReference type="Gene3D" id="3.40.50.300">
    <property type="entry name" value="P-loop containing nucleotide triphosphate hydrolases"/>
    <property type="match status" value="2"/>
</dbReference>
<dbReference type="CDD" id="cd18799">
    <property type="entry name" value="SF2_C_EcoAI-like"/>
    <property type="match status" value="1"/>
</dbReference>
<dbReference type="InterPro" id="IPR006935">
    <property type="entry name" value="Helicase/UvrB_N"/>
</dbReference>
<dbReference type="InterPro" id="IPR013670">
    <property type="entry name" value="EcoEI_R_C_dom"/>
</dbReference>
<name>A0A2U1F7S7_9PSEU</name>
<feature type="domain" description="Helicase ATP-binding" evidence="2">
    <location>
        <begin position="364"/>
        <end position="521"/>
    </location>
</feature>
<keyword evidence="1" id="KW-0175">Coiled coil</keyword>
<dbReference type="PANTHER" id="PTHR47396">
    <property type="entry name" value="TYPE I RESTRICTION ENZYME ECOKI R PROTEIN"/>
    <property type="match status" value="1"/>
</dbReference>
<dbReference type="OrthoDB" id="9776021at2"/>
<dbReference type="CDD" id="cd18032">
    <property type="entry name" value="DEXHc_RE_I_III_res"/>
    <property type="match status" value="1"/>
</dbReference>
<evidence type="ECO:0000313" key="4">
    <source>
        <dbReference type="Proteomes" id="UP000245639"/>
    </source>
</evidence>
<dbReference type="Proteomes" id="UP000245639">
    <property type="component" value="Unassembled WGS sequence"/>
</dbReference>